<sequence length="136" mass="15350">MFWPEAIADNIASFIRAGPPGIMDIDFRIINIAANGPIVMTERVDIFTLPGRTFELQVMGIFELRDGRISAWRDYFDLQQFTSRMGWLHSTTQPRVAALQGVREHANSRAERTTDAPALFGVGDVRPSVQELTGRW</sequence>
<dbReference type="Gene3D" id="3.10.450.50">
    <property type="match status" value="1"/>
</dbReference>
<dbReference type="RefSeq" id="WP_098695740.1">
    <property type="nucleotide sequence ID" value="NZ_CP023778.1"/>
</dbReference>
<dbReference type="InterPro" id="IPR013100">
    <property type="entry name" value="LEH"/>
</dbReference>
<dbReference type="KEGG" id="ntp:CRH09_23295"/>
<evidence type="ECO:0000313" key="3">
    <source>
        <dbReference type="Proteomes" id="UP000221961"/>
    </source>
</evidence>
<proteinExistence type="predicted"/>
<dbReference type="InterPro" id="IPR032710">
    <property type="entry name" value="NTF2-like_dom_sf"/>
</dbReference>
<name>A0A291RNB2_9NOCA</name>
<organism evidence="2 3">
    <name type="scientific">Nocardia terpenica</name>
    <dbReference type="NCBI Taxonomy" id="455432"/>
    <lineage>
        <taxon>Bacteria</taxon>
        <taxon>Bacillati</taxon>
        <taxon>Actinomycetota</taxon>
        <taxon>Actinomycetes</taxon>
        <taxon>Mycobacteriales</taxon>
        <taxon>Nocardiaceae</taxon>
        <taxon>Nocardia</taxon>
    </lineage>
</organism>
<dbReference type="SUPFAM" id="SSF54427">
    <property type="entry name" value="NTF2-like"/>
    <property type="match status" value="1"/>
</dbReference>
<dbReference type="Proteomes" id="UP000221961">
    <property type="component" value="Chromosome"/>
</dbReference>
<accession>A0A291RNB2</accession>
<gene>
    <name evidence="2" type="ORF">CRH09_23295</name>
</gene>
<dbReference type="AlphaFoldDB" id="A0A291RNB2"/>
<dbReference type="EMBL" id="CP023778">
    <property type="protein sequence ID" value="ATL68674.1"/>
    <property type="molecule type" value="Genomic_DNA"/>
</dbReference>
<feature type="domain" description="Limonene-1,2-epoxide hydrolase" evidence="1">
    <location>
        <begin position="23"/>
        <end position="82"/>
    </location>
</feature>
<reference evidence="2 3" key="1">
    <citation type="submission" date="2017-10" db="EMBL/GenBank/DDBJ databases">
        <title>Comparative genomics between pathogenic Norcardia.</title>
        <authorList>
            <person name="Zeng L."/>
        </authorList>
    </citation>
    <scope>NUCLEOTIDE SEQUENCE [LARGE SCALE GENOMIC DNA]</scope>
    <source>
        <strain evidence="2 3">NC_YFY_NT001</strain>
    </source>
</reference>
<evidence type="ECO:0000259" key="1">
    <source>
        <dbReference type="Pfam" id="PF07858"/>
    </source>
</evidence>
<dbReference type="GeneID" id="88360276"/>
<evidence type="ECO:0000313" key="2">
    <source>
        <dbReference type="EMBL" id="ATL68674.1"/>
    </source>
</evidence>
<protein>
    <recommendedName>
        <fullName evidence="1">Limonene-1,2-epoxide hydrolase domain-containing protein</fullName>
    </recommendedName>
</protein>
<dbReference type="Pfam" id="PF07858">
    <property type="entry name" value="LEH"/>
    <property type="match status" value="1"/>
</dbReference>